<feature type="disulfide bond" evidence="1">
    <location>
        <begin position="91"/>
        <end position="100"/>
    </location>
</feature>
<feature type="disulfide bond" evidence="1">
    <location>
        <begin position="29"/>
        <end position="46"/>
    </location>
</feature>
<dbReference type="CDD" id="cd00054">
    <property type="entry name" value="EGF_CA"/>
    <property type="match status" value="1"/>
</dbReference>
<dbReference type="EMBL" id="RQTK01000133">
    <property type="protein sequence ID" value="RUS86625.1"/>
    <property type="molecule type" value="Genomic_DNA"/>
</dbReference>
<keyword evidence="4" id="KW-1185">Reference proteome</keyword>
<dbReference type="GO" id="GO:0005112">
    <property type="term" value="F:Notch binding"/>
    <property type="evidence" value="ECO:0007669"/>
    <property type="project" value="TreeGrafter"/>
</dbReference>
<dbReference type="PANTHER" id="PTHR24044">
    <property type="entry name" value="NOTCH LIGAND FAMILY MEMBER"/>
    <property type="match status" value="1"/>
</dbReference>
<protein>
    <recommendedName>
        <fullName evidence="2">EGF-like domain-containing protein</fullName>
    </recommendedName>
</protein>
<dbReference type="InterPro" id="IPR000742">
    <property type="entry name" value="EGF"/>
</dbReference>
<dbReference type="Proteomes" id="UP000271974">
    <property type="component" value="Unassembled WGS sequence"/>
</dbReference>
<feature type="disulfide bond" evidence="1">
    <location>
        <begin position="72"/>
        <end position="89"/>
    </location>
</feature>
<feature type="domain" description="EGF-like" evidence="2">
    <location>
        <begin position="64"/>
        <end position="101"/>
    </location>
</feature>
<feature type="non-terminal residue" evidence="3">
    <location>
        <position position="254"/>
    </location>
</feature>
<keyword evidence="1" id="KW-0245">EGF-like domain</keyword>
<evidence type="ECO:0000259" key="2">
    <source>
        <dbReference type="PROSITE" id="PS50026"/>
    </source>
</evidence>
<dbReference type="PROSITE" id="PS00022">
    <property type="entry name" value="EGF_1"/>
    <property type="match status" value="2"/>
</dbReference>
<comment type="caution">
    <text evidence="3">The sequence shown here is derived from an EMBL/GenBank/DDBJ whole genome shotgun (WGS) entry which is preliminary data.</text>
</comment>
<reference evidence="3 4" key="1">
    <citation type="submission" date="2019-01" db="EMBL/GenBank/DDBJ databases">
        <title>A draft genome assembly of the solar-powered sea slug Elysia chlorotica.</title>
        <authorList>
            <person name="Cai H."/>
            <person name="Li Q."/>
            <person name="Fang X."/>
            <person name="Li J."/>
            <person name="Curtis N.E."/>
            <person name="Altenburger A."/>
            <person name="Shibata T."/>
            <person name="Feng M."/>
            <person name="Maeda T."/>
            <person name="Schwartz J.A."/>
            <person name="Shigenobu S."/>
            <person name="Lundholm N."/>
            <person name="Nishiyama T."/>
            <person name="Yang H."/>
            <person name="Hasebe M."/>
            <person name="Li S."/>
            <person name="Pierce S.K."/>
            <person name="Wang J."/>
        </authorList>
    </citation>
    <scope>NUCLEOTIDE SEQUENCE [LARGE SCALE GENOMIC DNA]</scope>
    <source>
        <strain evidence="3">EC2010</strain>
        <tissue evidence="3">Whole organism of an adult</tissue>
    </source>
</reference>
<dbReference type="OrthoDB" id="6138650at2759"/>
<evidence type="ECO:0000313" key="4">
    <source>
        <dbReference type="Proteomes" id="UP000271974"/>
    </source>
</evidence>
<dbReference type="Pfam" id="PF00008">
    <property type="entry name" value="EGF"/>
    <property type="match status" value="1"/>
</dbReference>
<sequence length="254" mass="27913">MDVHGFNISYHLVPQDTQLEATPCSVQKCSYLGHCLASADFSEFSCVCFPGFHGADCERGPYCDPDKGQNMCLNGGNCRYFYGSLVNACECPPGFDGPMCEEKTGEISQEECTRLQCSHRCDFSHESGNLHCACNKGFKLDQDGTTCVEEEHYRVMVSLPVLASDRSDSADLDLVLQELETKQDQFAVTATNILHLSDLSTARDFTFGPISETGLSLVFNLRKEELPSLEAGLPNLVRDGRLFGVPVDLAKISI</sequence>
<proteinExistence type="predicted"/>
<dbReference type="AlphaFoldDB" id="A0A433TYJ5"/>
<dbReference type="PANTHER" id="PTHR24044:SF420">
    <property type="entry name" value="DELTA AND NOTCH-LIKE EPIDERMAL GROWTH FACTOR-RELATED RECEPTOR ISOFORM X1"/>
    <property type="match status" value="1"/>
</dbReference>
<evidence type="ECO:0000313" key="3">
    <source>
        <dbReference type="EMBL" id="RUS86625.1"/>
    </source>
</evidence>
<dbReference type="SMART" id="SM00181">
    <property type="entry name" value="EGF"/>
    <property type="match status" value="3"/>
</dbReference>
<dbReference type="InterPro" id="IPR050906">
    <property type="entry name" value="Notch_signaling"/>
</dbReference>
<evidence type="ECO:0000256" key="1">
    <source>
        <dbReference type="PROSITE-ProRule" id="PRU00076"/>
    </source>
</evidence>
<dbReference type="Gene3D" id="2.10.25.10">
    <property type="entry name" value="Laminin"/>
    <property type="match status" value="3"/>
</dbReference>
<feature type="disulfide bond" evidence="1">
    <location>
        <begin position="48"/>
        <end position="57"/>
    </location>
</feature>
<feature type="domain" description="EGF-like" evidence="2">
    <location>
        <begin position="20"/>
        <end position="58"/>
    </location>
</feature>
<dbReference type="SUPFAM" id="SSF57196">
    <property type="entry name" value="EGF/Laminin"/>
    <property type="match status" value="3"/>
</dbReference>
<dbReference type="PROSITE" id="PS50026">
    <property type="entry name" value="EGF_3"/>
    <property type="match status" value="2"/>
</dbReference>
<keyword evidence="1" id="KW-1015">Disulfide bond</keyword>
<comment type="caution">
    <text evidence="1">Lacks conserved residue(s) required for the propagation of feature annotation.</text>
</comment>
<name>A0A433TYJ5_ELYCH</name>
<dbReference type="PROSITE" id="PS01186">
    <property type="entry name" value="EGF_2"/>
    <property type="match status" value="2"/>
</dbReference>
<organism evidence="3 4">
    <name type="scientific">Elysia chlorotica</name>
    <name type="common">Eastern emerald elysia</name>
    <name type="synonym">Sea slug</name>
    <dbReference type="NCBI Taxonomy" id="188477"/>
    <lineage>
        <taxon>Eukaryota</taxon>
        <taxon>Metazoa</taxon>
        <taxon>Spiralia</taxon>
        <taxon>Lophotrochozoa</taxon>
        <taxon>Mollusca</taxon>
        <taxon>Gastropoda</taxon>
        <taxon>Heterobranchia</taxon>
        <taxon>Euthyneura</taxon>
        <taxon>Panpulmonata</taxon>
        <taxon>Sacoglossa</taxon>
        <taxon>Placobranchoidea</taxon>
        <taxon>Plakobranchidae</taxon>
        <taxon>Elysia</taxon>
    </lineage>
</organism>
<gene>
    <name evidence="3" type="ORF">EGW08_005641</name>
</gene>
<accession>A0A433TYJ5</accession>